<name>A0A381XWQ3_9ZZZZ</name>
<accession>A0A381XWQ3</accession>
<gene>
    <name evidence="1" type="ORF">METZ01_LOCUS122063</name>
</gene>
<dbReference type="AlphaFoldDB" id="A0A381XWQ3"/>
<evidence type="ECO:0000313" key="1">
    <source>
        <dbReference type="EMBL" id="SVA69209.1"/>
    </source>
</evidence>
<protein>
    <submittedName>
        <fullName evidence="1">Uncharacterized protein</fullName>
    </submittedName>
</protein>
<proteinExistence type="predicted"/>
<reference evidence="1" key="1">
    <citation type="submission" date="2018-05" db="EMBL/GenBank/DDBJ databases">
        <authorList>
            <person name="Lanie J.A."/>
            <person name="Ng W.-L."/>
            <person name="Kazmierczak K.M."/>
            <person name="Andrzejewski T.M."/>
            <person name="Davidsen T.M."/>
            <person name="Wayne K.J."/>
            <person name="Tettelin H."/>
            <person name="Glass J.I."/>
            <person name="Rusch D."/>
            <person name="Podicherti R."/>
            <person name="Tsui H.-C.T."/>
            <person name="Winkler M.E."/>
        </authorList>
    </citation>
    <scope>NUCLEOTIDE SEQUENCE</scope>
</reference>
<dbReference type="EMBL" id="UINC01016662">
    <property type="protein sequence ID" value="SVA69209.1"/>
    <property type="molecule type" value="Genomic_DNA"/>
</dbReference>
<organism evidence="1">
    <name type="scientific">marine metagenome</name>
    <dbReference type="NCBI Taxonomy" id="408172"/>
    <lineage>
        <taxon>unclassified sequences</taxon>
        <taxon>metagenomes</taxon>
        <taxon>ecological metagenomes</taxon>
    </lineage>
</organism>
<sequence length="38" mass="4291">MTKQAAIKILLLGGKWFNVRTQIHRVEGLCLGVRESHS</sequence>